<gene>
    <name evidence="2" type="ORF">ENL21_00915</name>
</gene>
<evidence type="ECO:0000313" key="2">
    <source>
        <dbReference type="EMBL" id="HHE54311.1"/>
    </source>
</evidence>
<evidence type="ECO:0000256" key="1">
    <source>
        <dbReference type="SAM" id="SignalP"/>
    </source>
</evidence>
<keyword evidence="1" id="KW-0732">Signal</keyword>
<feature type="chain" id="PRO_5030666935" description="DUF3996 domain-containing protein" evidence="1">
    <location>
        <begin position="21"/>
        <end position="148"/>
    </location>
</feature>
<feature type="signal peptide" evidence="1">
    <location>
        <begin position="1"/>
        <end position="20"/>
    </location>
</feature>
<accession>A0A7V5LID8</accession>
<name>A0A7V5LID8_CALAY</name>
<comment type="caution">
    <text evidence="2">The sequence shown here is derived from an EMBL/GenBank/DDBJ whole genome shotgun (WGS) entry which is preliminary data.</text>
</comment>
<organism evidence="2">
    <name type="scientific">Caldithrix abyssi</name>
    <dbReference type="NCBI Taxonomy" id="187145"/>
    <lineage>
        <taxon>Bacteria</taxon>
        <taxon>Pseudomonadati</taxon>
        <taxon>Calditrichota</taxon>
        <taxon>Calditrichia</taxon>
        <taxon>Calditrichales</taxon>
        <taxon>Calditrichaceae</taxon>
        <taxon>Caldithrix</taxon>
    </lineage>
</organism>
<proteinExistence type="predicted"/>
<evidence type="ECO:0008006" key="3">
    <source>
        <dbReference type="Google" id="ProtNLM"/>
    </source>
</evidence>
<dbReference type="Proteomes" id="UP000886111">
    <property type="component" value="Unassembled WGS sequence"/>
</dbReference>
<protein>
    <recommendedName>
        <fullName evidence="3">DUF3996 domain-containing protein</fullName>
    </recommendedName>
</protein>
<sequence length="148" mass="16346">MKKVLLVFVTVLFLVPQAFAQNTGKGVGVIIGEPTGISLKLWQSSSIAFDGGLAWSIGPNSRFHFHGDYLIHNKEVLNSPNAIFYFGPGLRLRLGDEDRIGVRGVAGVDIYFKQAPIDFFIEVAPILDLIPGTYLSFNAGFGFRYFFN</sequence>
<dbReference type="AlphaFoldDB" id="A0A7V5LID8"/>
<dbReference type="EMBL" id="DRTD01000068">
    <property type="protein sequence ID" value="HHE54311.1"/>
    <property type="molecule type" value="Genomic_DNA"/>
</dbReference>
<reference evidence="2" key="1">
    <citation type="journal article" date="2020" name="mSystems">
        <title>Genome- and Community-Level Interaction Insights into Carbon Utilization and Element Cycling Functions of Hydrothermarchaeota in Hydrothermal Sediment.</title>
        <authorList>
            <person name="Zhou Z."/>
            <person name="Liu Y."/>
            <person name="Xu W."/>
            <person name="Pan J."/>
            <person name="Luo Z.H."/>
            <person name="Li M."/>
        </authorList>
    </citation>
    <scope>NUCLEOTIDE SEQUENCE [LARGE SCALE GENOMIC DNA]</scope>
    <source>
        <strain evidence="2">HyVt-76</strain>
    </source>
</reference>